<evidence type="ECO:0000256" key="9">
    <source>
        <dbReference type="ARBA" id="ARBA00043990"/>
    </source>
</evidence>
<evidence type="ECO:0000256" key="10">
    <source>
        <dbReference type="ARBA" id="ARBA00044051"/>
    </source>
</evidence>
<evidence type="ECO:0000256" key="5">
    <source>
        <dbReference type="ARBA" id="ARBA00022801"/>
    </source>
</evidence>
<dbReference type="SMART" id="SM01011">
    <property type="entry name" value="AMP_N"/>
    <property type="match status" value="1"/>
</dbReference>
<dbReference type="InterPro" id="IPR007865">
    <property type="entry name" value="Aminopep_P_N"/>
</dbReference>
<keyword evidence="6" id="KW-0224">Dipeptidase</keyword>
<comment type="subunit">
    <text evidence="2">Homodimer.</text>
</comment>
<evidence type="ECO:0000256" key="3">
    <source>
        <dbReference type="ARBA" id="ARBA00022670"/>
    </source>
</evidence>
<keyword evidence="5" id="KW-0378">Hydrolase</keyword>
<keyword evidence="7" id="KW-0482">Metalloprotease</keyword>
<dbReference type="InterPro" id="IPR036005">
    <property type="entry name" value="Creatinase/aminopeptidase-like"/>
</dbReference>
<reference evidence="17 18" key="1">
    <citation type="journal article" date="2018" name="Elife">
        <title>Firefly genomes illuminate parallel origins of bioluminescence in beetles.</title>
        <authorList>
            <person name="Fallon T.R."/>
            <person name="Lower S.E."/>
            <person name="Chang C.H."/>
            <person name="Bessho-Uehara M."/>
            <person name="Martin G.J."/>
            <person name="Bewick A.J."/>
            <person name="Behringer M."/>
            <person name="Debat H.J."/>
            <person name="Wong I."/>
            <person name="Day J.C."/>
            <person name="Suvorov A."/>
            <person name="Silva C.J."/>
            <person name="Stanger-Hall K.F."/>
            <person name="Hall D.W."/>
            <person name="Schmitz R.J."/>
            <person name="Nelson D.R."/>
            <person name="Lewis S.M."/>
            <person name="Shigenobu S."/>
            <person name="Bybee S.M."/>
            <person name="Larracuente A.M."/>
            <person name="Oba Y."/>
            <person name="Weng J.K."/>
        </authorList>
    </citation>
    <scope>NUCLEOTIDE SEQUENCE [LARGE SCALE GENOMIC DNA]</scope>
    <source>
        <strain evidence="17">1611_PpyrPB1</strain>
        <tissue evidence="17">Whole body</tissue>
    </source>
</reference>
<keyword evidence="8" id="KW-0464">Manganese</keyword>
<evidence type="ECO:0000256" key="1">
    <source>
        <dbReference type="ARBA" id="ARBA00001936"/>
    </source>
</evidence>
<dbReference type="GO" id="GO:0102009">
    <property type="term" value="F:proline dipeptidase activity"/>
    <property type="evidence" value="ECO:0007669"/>
    <property type="project" value="UniProtKB-EC"/>
</dbReference>
<dbReference type="InterPro" id="IPR052433">
    <property type="entry name" value="X-Pro_dipept-like"/>
</dbReference>
<comment type="similarity">
    <text evidence="9">Belongs to the peptidase M24B family. Eukaryotic-type prolidase subfamily.</text>
</comment>
<dbReference type="Pfam" id="PF05195">
    <property type="entry name" value="AMP_N"/>
    <property type="match status" value="1"/>
</dbReference>
<dbReference type="Proteomes" id="UP000327044">
    <property type="component" value="Unassembled WGS sequence"/>
</dbReference>
<dbReference type="Pfam" id="PF00557">
    <property type="entry name" value="Peptidase_M24"/>
    <property type="match status" value="1"/>
</dbReference>
<evidence type="ECO:0000256" key="2">
    <source>
        <dbReference type="ARBA" id="ARBA00011738"/>
    </source>
</evidence>
<evidence type="ECO:0000313" key="17">
    <source>
        <dbReference type="EMBL" id="KAB0802420.1"/>
    </source>
</evidence>
<evidence type="ECO:0000259" key="16">
    <source>
        <dbReference type="SMART" id="SM01011"/>
    </source>
</evidence>
<dbReference type="AlphaFoldDB" id="A0A5N4AZ36"/>
<dbReference type="FunCoup" id="A0A5N4AZ36">
    <property type="interactions" value="1109"/>
</dbReference>
<evidence type="ECO:0000256" key="11">
    <source>
        <dbReference type="ARBA" id="ARBA00044141"/>
    </source>
</evidence>
<dbReference type="GO" id="GO:0070006">
    <property type="term" value="F:metalloaminopeptidase activity"/>
    <property type="evidence" value="ECO:0007669"/>
    <property type="project" value="InterPro"/>
</dbReference>
<comment type="catalytic activity">
    <reaction evidence="15">
        <text>Xaa-L-Pro dipeptide + H2O = an L-alpha-amino acid + L-proline</text>
        <dbReference type="Rhea" id="RHEA:76407"/>
        <dbReference type="ChEBI" id="CHEBI:15377"/>
        <dbReference type="ChEBI" id="CHEBI:59869"/>
        <dbReference type="ChEBI" id="CHEBI:60039"/>
        <dbReference type="ChEBI" id="CHEBI:195196"/>
        <dbReference type="EC" id="3.4.13.9"/>
    </reaction>
</comment>
<dbReference type="Gene3D" id="3.40.350.10">
    <property type="entry name" value="Creatinase/prolidase N-terminal domain"/>
    <property type="match status" value="1"/>
</dbReference>
<evidence type="ECO:0000313" key="18">
    <source>
        <dbReference type="Proteomes" id="UP000327044"/>
    </source>
</evidence>
<name>A0A5N4AZ36_PHOPY</name>
<keyword evidence="4" id="KW-0479">Metal-binding</keyword>
<evidence type="ECO:0000256" key="8">
    <source>
        <dbReference type="ARBA" id="ARBA00023211"/>
    </source>
</evidence>
<keyword evidence="3" id="KW-0645">Protease</keyword>
<comment type="cofactor">
    <cofactor evidence="1">
        <name>Mn(2+)</name>
        <dbReference type="ChEBI" id="CHEBI:29035"/>
    </cofactor>
</comment>
<dbReference type="GO" id="GO:0006508">
    <property type="term" value="P:proteolysis"/>
    <property type="evidence" value="ECO:0007669"/>
    <property type="project" value="UniProtKB-KW"/>
</dbReference>
<dbReference type="InParanoid" id="A0A5N4AZ36"/>
<evidence type="ECO:0000256" key="13">
    <source>
        <dbReference type="ARBA" id="ARBA00044284"/>
    </source>
</evidence>
<dbReference type="EMBL" id="VVIM01000002">
    <property type="protein sequence ID" value="KAB0802420.1"/>
    <property type="molecule type" value="Genomic_DNA"/>
</dbReference>
<gene>
    <name evidence="17" type="ORF">PPYR_04606</name>
</gene>
<feature type="domain" description="Aminopeptidase P N-terminal" evidence="16">
    <location>
        <begin position="18"/>
        <end position="154"/>
    </location>
</feature>
<protein>
    <recommendedName>
        <fullName evidence="11">Xaa-Pro dipeptidase</fullName>
        <ecNumber evidence="10">3.4.13.9</ecNumber>
    </recommendedName>
    <alternativeName>
        <fullName evidence="14">Imidodipeptidase</fullName>
    </alternativeName>
    <alternativeName>
        <fullName evidence="12">Peptidase D</fullName>
    </alternativeName>
    <alternativeName>
        <fullName evidence="13">Proline dipeptidase</fullName>
    </alternativeName>
</protein>
<evidence type="ECO:0000256" key="14">
    <source>
        <dbReference type="ARBA" id="ARBA00044351"/>
    </source>
</evidence>
<evidence type="ECO:0000256" key="12">
    <source>
        <dbReference type="ARBA" id="ARBA00044252"/>
    </source>
</evidence>
<dbReference type="InterPro" id="IPR029149">
    <property type="entry name" value="Creatin/AminoP/Spt16_N"/>
</dbReference>
<evidence type="ECO:0000256" key="7">
    <source>
        <dbReference type="ARBA" id="ARBA00023049"/>
    </source>
</evidence>
<sequence length="486" mass="54501">MFEKNNLKIGMGPNTLEISPELYACNRQRLIERLQVKDVRKGSLVFLQGGQDVPIYNSDVTYPFRQEPFFMWAFGVTDPLCYAALEVDTSTTHLFIPRYPDEYCIWMGPQLTFEEFRKKYGIDNVYYASEIVEVLKSLEPTVLLLLNGCNTDSGLEIEPAHFDGIDLFDLDVSTLYPEMSELRVVKTDYELEVINYVTGLTAAALRRILKYVKPGLMEYQCESEFLHFIYNMGGCRHAAFTSTCASGPNTAILHYGHTGMPNNGKLGSGEMCLFEMGASYFGYSTAIACSFPVNGKFTSEQRIIYESVLKVSHAIQNEARPGTSWSCMHILGNRVLLSGLKDAGLLKGDISVMVTAGLGAIFQPYGLGHLIGLDVHDVGGYLPESPPRLKHPKGMERLRTSRVLKKGMVLTIEPGCYFIDYLLDCAVNDSLLQQFLVMDVINRFRRMGGVRIEDLFVVTEIGVKKLGEVPRTVTEIEDCMEKVEGY</sequence>
<organism evidence="17 18">
    <name type="scientific">Photinus pyralis</name>
    <name type="common">Common eastern firefly</name>
    <name type="synonym">Lampyris pyralis</name>
    <dbReference type="NCBI Taxonomy" id="7054"/>
    <lineage>
        <taxon>Eukaryota</taxon>
        <taxon>Metazoa</taxon>
        <taxon>Ecdysozoa</taxon>
        <taxon>Arthropoda</taxon>
        <taxon>Hexapoda</taxon>
        <taxon>Insecta</taxon>
        <taxon>Pterygota</taxon>
        <taxon>Neoptera</taxon>
        <taxon>Endopterygota</taxon>
        <taxon>Coleoptera</taxon>
        <taxon>Polyphaga</taxon>
        <taxon>Elateriformia</taxon>
        <taxon>Elateroidea</taxon>
        <taxon>Lampyridae</taxon>
        <taxon>Lampyrinae</taxon>
        <taxon>Photinus</taxon>
    </lineage>
</organism>
<dbReference type="SUPFAM" id="SSF53092">
    <property type="entry name" value="Creatinase/prolidase N-terminal domain"/>
    <property type="match status" value="1"/>
</dbReference>
<evidence type="ECO:0000256" key="4">
    <source>
        <dbReference type="ARBA" id="ARBA00022723"/>
    </source>
</evidence>
<evidence type="ECO:0000256" key="6">
    <source>
        <dbReference type="ARBA" id="ARBA00022997"/>
    </source>
</evidence>
<dbReference type="CDD" id="cd01087">
    <property type="entry name" value="Prolidase"/>
    <property type="match status" value="1"/>
</dbReference>
<dbReference type="SUPFAM" id="SSF55920">
    <property type="entry name" value="Creatinase/aminopeptidase"/>
    <property type="match status" value="1"/>
</dbReference>
<dbReference type="OrthoDB" id="10261878at2759"/>
<keyword evidence="18" id="KW-1185">Reference proteome</keyword>
<dbReference type="Gene3D" id="3.90.230.10">
    <property type="entry name" value="Creatinase/methionine aminopeptidase superfamily"/>
    <property type="match status" value="1"/>
</dbReference>
<proteinExistence type="inferred from homology"/>
<evidence type="ECO:0000256" key="15">
    <source>
        <dbReference type="ARBA" id="ARBA00048994"/>
    </source>
</evidence>
<comment type="caution">
    <text evidence="17">The sequence shown here is derived from an EMBL/GenBank/DDBJ whole genome shotgun (WGS) entry which is preliminary data.</text>
</comment>
<dbReference type="EC" id="3.4.13.9" evidence="10"/>
<dbReference type="InterPro" id="IPR000994">
    <property type="entry name" value="Pept_M24"/>
</dbReference>
<dbReference type="PANTHER" id="PTHR48480:SF2">
    <property type="entry name" value="PEPTIDASE D"/>
    <property type="match status" value="1"/>
</dbReference>
<accession>A0A5N4AZ36</accession>
<dbReference type="GO" id="GO:0030145">
    <property type="term" value="F:manganese ion binding"/>
    <property type="evidence" value="ECO:0007669"/>
    <property type="project" value="InterPro"/>
</dbReference>
<dbReference type="PANTHER" id="PTHR48480">
    <property type="match status" value="1"/>
</dbReference>